<accession>A0ABR1NWH6</accession>
<dbReference type="Proteomes" id="UP001430848">
    <property type="component" value="Unassembled WGS sequence"/>
</dbReference>
<evidence type="ECO:0000256" key="1">
    <source>
        <dbReference type="SAM" id="MobiDB-lite"/>
    </source>
</evidence>
<dbReference type="EMBL" id="JAKNSF020000089">
    <property type="protein sequence ID" value="KAK7718078.1"/>
    <property type="molecule type" value="Genomic_DNA"/>
</dbReference>
<feature type="region of interest" description="Disordered" evidence="1">
    <location>
        <begin position="114"/>
        <end position="133"/>
    </location>
</feature>
<feature type="compositionally biased region" description="Polar residues" evidence="1">
    <location>
        <begin position="145"/>
        <end position="158"/>
    </location>
</feature>
<feature type="compositionally biased region" description="Polar residues" evidence="1">
    <location>
        <begin position="176"/>
        <end position="206"/>
    </location>
</feature>
<gene>
    <name evidence="3" type="ORF">SLS63_010561</name>
</gene>
<dbReference type="PROSITE" id="PS00036">
    <property type="entry name" value="BZIP_BASIC"/>
    <property type="match status" value="1"/>
</dbReference>
<dbReference type="CDD" id="cd14687">
    <property type="entry name" value="bZIP_ATF2"/>
    <property type="match status" value="1"/>
</dbReference>
<reference evidence="3 4" key="1">
    <citation type="submission" date="2024-02" db="EMBL/GenBank/DDBJ databases">
        <title>De novo assembly and annotation of 12 fungi associated with fruit tree decline syndrome in Ontario, Canada.</title>
        <authorList>
            <person name="Sulman M."/>
            <person name="Ellouze W."/>
            <person name="Ilyukhin E."/>
        </authorList>
    </citation>
    <scope>NUCLEOTIDE SEQUENCE [LARGE SCALE GENOMIC DNA]</scope>
    <source>
        <strain evidence="3 4">M169</strain>
    </source>
</reference>
<feature type="compositionally biased region" description="Basic and acidic residues" evidence="1">
    <location>
        <begin position="289"/>
        <end position="298"/>
    </location>
</feature>
<sequence>MAKRPGEPNVKVEAQPPSGYSSYFDCDTTGVAPTDQDLAEFDNFIDPSIFENNGNTDTPLQNNTRPIEAATIPGVPLASAVSSPAIPAQYFCVPFPSGETVPTEPTGWPTECIPGWSQTGSRGGNKSITDAGSWDASISDLQGYSTRETSLASPITDSGQRKYEPGWPPESLAWTRRTSITSEQSEQGFNTKNLGPSTIPKSTINPSEGPIPAKSGTSSDPPRKLACKPPESSRRASASRHAQPRQPQPQRRSPSPPPPPPRPGQRARNRTAASKSRAKTKAAHSELVATEKAESERHQELSTTFRGLQDEVLALKSELLQHGNCDDHIIQGYLNKTARQLAIDSVVNADSKTGSASSVANSGPVHLPL</sequence>
<feature type="compositionally biased region" description="Polar residues" evidence="1">
    <location>
        <begin position="116"/>
        <end position="130"/>
    </location>
</feature>
<feature type="region of interest" description="Disordered" evidence="1">
    <location>
        <begin position="145"/>
        <end position="298"/>
    </location>
</feature>
<proteinExistence type="predicted"/>
<dbReference type="Gene3D" id="1.20.5.170">
    <property type="match status" value="1"/>
</dbReference>
<evidence type="ECO:0000313" key="4">
    <source>
        <dbReference type="Proteomes" id="UP001430848"/>
    </source>
</evidence>
<keyword evidence="4" id="KW-1185">Reference proteome</keyword>
<evidence type="ECO:0000259" key="2">
    <source>
        <dbReference type="PROSITE" id="PS00036"/>
    </source>
</evidence>
<feature type="compositionally biased region" description="Pro residues" evidence="1">
    <location>
        <begin position="254"/>
        <end position="263"/>
    </location>
</feature>
<dbReference type="SUPFAM" id="SSF57959">
    <property type="entry name" value="Leucine zipper domain"/>
    <property type="match status" value="1"/>
</dbReference>
<dbReference type="InterPro" id="IPR046347">
    <property type="entry name" value="bZIP_sf"/>
</dbReference>
<protein>
    <recommendedName>
        <fullName evidence="2">BZIP domain-containing protein</fullName>
    </recommendedName>
</protein>
<name>A0ABR1NWH6_DIAER</name>
<organism evidence="3 4">
    <name type="scientific">Diaporthe eres</name>
    <name type="common">Phomopsis oblonga</name>
    <dbReference type="NCBI Taxonomy" id="83184"/>
    <lineage>
        <taxon>Eukaryota</taxon>
        <taxon>Fungi</taxon>
        <taxon>Dikarya</taxon>
        <taxon>Ascomycota</taxon>
        <taxon>Pezizomycotina</taxon>
        <taxon>Sordariomycetes</taxon>
        <taxon>Sordariomycetidae</taxon>
        <taxon>Diaporthales</taxon>
        <taxon>Diaporthaceae</taxon>
        <taxon>Diaporthe</taxon>
        <taxon>Diaporthe eres species complex</taxon>
    </lineage>
</organism>
<feature type="compositionally biased region" description="Low complexity" evidence="1">
    <location>
        <begin position="235"/>
        <end position="253"/>
    </location>
</feature>
<evidence type="ECO:0000313" key="3">
    <source>
        <dbReference type="EMBL" id="KAK7718078.1"/>
    </source>
</evidence>
<feature type="compositionally biased region" description="Low complexity" evidence="1">
    <location>
        <begin position="264"/>
        <end position="275"/>
    </location>
</feature>
<dbReference type="InterPro" id="IPR004827">
    <property type="entry name" value="bZIP"/>
</dbReference>
<feature type="domain" description="BZIP" evidence="2">
    <location>
        <begin position="266"/>
        <end position="279"/>
    </location>
</feature>
<comment type="caution">
    <text evidence="3">The sequence shown here is derived from an EMBL/GenBank/DDBJ whole genome shotgun (WGS) entry which is preliminary data.</text>
</comment>